<keyword evidence="2" id="KW-0732">Signal</keyword>
<evidence type="ECO:0000256" key="1">
    <source>
        <dbReference type="SAM" id="MobiDB-lite"/>
    </source>
</evidence>
<feature type="compositionally biased region" description="Low complexity" evidence="1">
    <location>
        <begin position="213"/>
        <end position="253"/>
    </location>
</feature>
<proteinExistence type="predicted"/>
<feature type="region of interest" description="Disordered" evidence="1">
    <location>
        <begin position="213"/>
        <end position="261"/>
    </location>
</feature>
<feature type="region of interest" description="Disordered" evidence="1">
    <location>
        <begin position="162"/>
        <end position="197"/>
    </location>
</feature>
<dbReference type="AlphaFoldDB" id="A0A420Y112"/>
<feature type="compositionally biased region" description="Low complexity" evidence="1">
    <location>
        <begin position="162"/>
        <end position="178"/>
    </location>
</feature>
<evidence type="ECO:0000313" key="4">
    <source>
        <dbReference type="EMBL" id="RKU41368.1"/>
    </source>
</evidence>
<evidence type="ECO:0000313" key="5">
    <source>
        <dbReference type="Proteomes" id="UP000275385"/>
    </source>
</evidence>
<dbReference type="OrthoDB" id="2121879at2759"/>
<organism evidence="4 5">
    <name type="scientific">Coniochaeta pulveracea</name>
    <dbReference type="NCBI Taxonomy" id="177199"/>
    <lineage>
        <taxon>Eukaryota</taxon>
        <taxon>Fungi</taxon>
        <taxon>Dikarya</taxon>
        <taxon>Ascomycota</taxon>
        <taxon>Pezizomycotina</taxon>
        <taxon>Sordariomycetes</taxon>
        <taxon>Sordariomycetidae</taxon>
        <taxon>Coniochaetales</taxon>
        <taxon>Coniochaetaceae</taxon>
        <taxon>Coniochaeta</taxon>
    </lineage>
</organism>
<dbReference type="Proteomes" id="UP000275385">
    <property type="component" value="Unassembled WGS sequence"/>
</dbReference>
<dbReference type="InterPro" id="IPR056124">
    <property type="entry name" value="DUF7707"/>
</dbReference>
<name>A0A420Y112_9PEZI</name>
<accession>A0A420Y112</accession>
<evidence type="ECO:0000259" key="3">
    <source>
        <dbReference type="Pfam" id="PF24808"/>
    </source>
</evidence>
<sequence>MVSRKITAVLALALCSTLSLAEETCLTPPRRSMPGRDGGGFGNYVCPGTVDACKALCPGGAVDTNTCTNDSEYGEDNPFDYITYCYECTCADGSSPDLSPYLNTVPNYVCQRESEDCFYGYNMYGGLPPDGACATCGEEYAPGLEPHYSWETTTAAAGATTSTTPAAAAGPTDVATTDILTSSTPVTDEIPLTTETPSISADDLTFITTSVPVTTSTSSSSSGATTLETSTSSTPNSTASTSMSSVSASKTVPQSTSSVAAVPTSGAWMVEPVLGLGMVMAAIFAL</sequence>
<evidence type="ECO:0000256" key="2">
    <source>
        <dbReference type="SAM" id="SignalP"/>
    </source>
</evidence>
<gene>
    <name evidence="4" type="ORF">DL546_003093</name>
</gene>
<feature type="domain" description="DUF7707" evidence="3">
    <location>
        <begin position="45"/>
        <end position="118"/>
    </location>
</feature>
<dbReference type="Pfam" id="PF24808">
    <property type="entry name" value="DUF7707"/>
    <property type="match status" value="1"/>
</dbReference>
<comment type="caution">
    <text evidence="4">The sequence shown here is derived from an EMBL/GenBank/DDBJ whole genome shotgun (WGS) entry which is preliminary data.</text>
</comment>
<protein>
    <recommendedName>
        <fullName evidence="3">DUF7707 domain-containing protein</fullName>
    </recommendedName>
</protein>
<dbReference type="EMBL" id="QVQW01000076">
    <property type="protein sequence ID" value="RKU41368.1"/>
    <property type="molecule type" value="Genomic_DNA"/>
</dbReference>
<reference evidence="4 5" key="1">
    <citation type="submission" date="2018-08" db="EMBL/GenBank/DDBJ databases">
        <title>Draft genome of the lignicolous fungus Coniochaeta pulveracea.</title>
        <authorList>
            <person name="Borstlap C.J."/>
            <person name="De Witt R.N."/>
            <person name="Botha A."/>
            <person name="Volschenk H."/>
        </authorList>
    </citation>
    <scope>NUCLEOTIDE SEQUENCE [LARGE SCALE GENOMIC DNA]</scope>
    <source>
        <strain evidence="4 5">CAB683</strain>
    </source>
</reference>
<feature type="signal peptide" evidence="2">
    <location>
        <begin position="1"/>
        <end position="21"/>
    </location>
</feature>
<keyword evidence="5" id="KW-1185">Reference proteome</keyword>
<feature type="chain" id="PRO_5019398128" description="DUF7707 domain-containing protein" evidence="2">
    <location>
        <begin position="22"/>
        <end position="286"/>
    </location>
</feature>